<keyword evidence="6 8" id="KW-0472">Membrane</keyword>
<dbReference type="HAMAP" id="MF_00911">
    <property type="entry name" value="FtsQ_subfam"/>
    <property type="match status" value="1"/>
</dbReference>
<name>A0ABU2Z084_9ACTN</name>
<sequence length="266" mass="27664">MAGPTTTAERGADEDLDSGPPPRRRLPGPPALIAAAIALILLGGASLWALYGSSWLRADRVSVSGTRVLTEAQVREAAAVPLGDPLISVDLDAIESRLLKKLPRIDSVEVIRSWPHEIGLKVSERTPVLIVEAADNSGKYVEVDAKGVRFATVSRAPEGVPVLELTVSRSGSSAASLRRFGEDRLVRAAVGVAGSIPAAIAHETLVVKVRSYDSISLELSGDRTVAWGSAEKGRAKGRALTALMKAAPGAGHFDVSVPTAPASSGS</sequence>
<dbReference type="Proteomes" id="UP001180737">
    <property type="component" value="Unassembled WGS sequence"/>
</dbReference>
<keyword evidence="12" id="KW-1185">Reference proteome</keyword>
<dbReference type="InterPro" id="IPR026579">
    <property type="entry name" value="FtsQ"/>
</dbReference>
<evidence type="ECO:0000256" key="3">
    <source>
        <dbReference type="ARBA" id="ARBA00022618"/>
    </source>
</evidence>
<dbReference type="Gene3D" id="3.10.20.310">
    <property type="entry name" value="membrane protein fhac"/>
    <property type="match status" value="1"/>
</dbReference>
<comment type="similarity">
    <text evidence="8">Belongs to the FtsQ/DivIB family. FtsQ subfamily.</text>
</comment>
<accession>A0ABU2Z084</accession>
<evidence type="ECO:0000313" key="12">
    <source>
        <dbReference type="Proteomes" id="UP001180737"/>
    </source>
</evidence>
<dbReference type="PROSITE" id="PS51779">
    <property type="entry name" value="POTRA"/>
    <property type="match status" value="1"/>
</dbReference>
<evidence type="ECO:0000256" key="8">
    <source>
        <dbReference type="HAMAP-Rule" id="MF_00911"/>
    </source>
</evidence>
<dbReference type="PANTHER" id="PTHR37820:SF1">
    <property type="entry name" value="CELL DIVISION PROTEIN FTSQ"/>
    <property type="match status" value="1"/>
</dbReference>
<keyword evidence="7 8" id="KW-0131">Cell cycle</keyword>
<comment type="caution">
    <text evidence="11">The sequence shown here is derived from an EMBL/GenBank/DDBJ whole genome shotgun (WGS) entry which is preliminary data.</text>
</comment>
<dbReference type="RefSeq" id="WP_033528214.1">
    <property type="nucleotide sequence ID" value="NZ_JAVRFJ010000016.1"/>
</dbReference>
<evidence type="ECO:0000256" key="1">
    <source>
        <dbReference type="ARBA" id="ARBA00004370"/>
    </source>
</evidence>
<evidence type="ECO:0000256" key="4">
    <source>
        <dbReference type="ARBA" id="ARBA00022692"/>
    </source>
</evidence>
<feature type="region of interest" description="Disordered" evidence="9">
    <location>
        <begin position="1"/>
        <end position="27"/>
    </location>
</feature>
<evidence type="ECO:0000256" key="5">
    <source>
        <dbReference type="ARBA" id="ARBA00022989"/>
    </source>
</evidence>
<dbReference type="PANTHER" id="PTHR37820">
    <property type="entry name" value="CELL DIVISION PROTEIN DIVIB"/>
    <property type="match status" value="1"/>
</dbReference>
<evidence type="ECO:0000256" key="7">
    <source>
        <dbReference type="ARBA" id="ARBA00023306"/>
    </source>
</evidence>
<reference evidence="11" key="1">
    <citation type="submission" date="2024-05" db="EMBL/GenBank/DDBJ databases">
        <title>30 novel species of actinomycetes from the DSMZ collection.</title>
        <authorList>
            <person name="Nouioui I."/>
        </authorList>
    </citation>
    <scope>NUCLEOTIDE SEQUENCE</scope>
    <source>
        <strain evidence="11">DSM 3412</strain>
    </source>
</reference>
<dbReference type="EMBL" id="JAVRFJ010000016">
    <property type="protein sequence ID" value="MDT0569715.1"/>
    <property type="molecule type" value="Genomic_DNA"/>
</dbReference>
<comment type="subcellular location">
    <subcellularLocation>
        <location evidence="8">Cell membrane</location>
        <topology evidence="8">Single-pass type II membrane protein</topology>
    </subcellularLocation>
    <subcellularLocation>
        <location evidence="1">Membrane</location>
    </subcellularLocation>
    <text evidence="8">Localizes to the division septum.</text>
</comment>
<feature type="transmembrane region" description="Helical" evidence="8">
    <location>
        <begin position="31"/>
        <end position="51"/>
    </location>
</feature>
<organism evidence="11 12">
    <name type="scientific">Streptomyces gottesmaniae</name>
    <dbReference type="NCBI Taxonomy" id="3075518"/>
    <lineage>
        <taxon>Bacteria</taxon>
        <taxon>Bacillati</taxon>
        <taxon>Actinomycetota</taxon>
        <taxon>Actinomycetes</taxon>
        <taxon>Kitasatosporales</taxon>
        <taxon>Streptomycetaceae</taxon>
        <taxon>Streptomyces</taxon>
    </lineage>
</organism>
<keyword evidence="3 8" id="KW-0132">Cell division</keyword>
<keyword evidence="5 8" id="KW-1133">Transmembrane helix</keyword>
<evidence type="ECO:0000256" key="2">
    <source>
        <dbReference type="ARBA" id="ARBA00022475"/>
    </source>
</evidence>
<proteinExistence type="inferred from homology"/>
<keyword evidence="4 8" id="KW-0812">Transmembrane</keyword>
<dbReference type="InterPro" id="IPR034746">
    <property type="entry name" value="POTRA"/>
</dbReference>
<feature type="domain" description="POTRA" evidence="10">
    <location>
        <begin position="56"/>
        <end position="125"/>
    </location>
</feature>
<dbReference type="Pfam" id="PF08478">
    <property type="entry name" value="POTRA_1"/>
    <property type="match status" value="1"/>
</dbReference>
<keyword evidence="2 8" id="KW-1003">Cell membrane</keyword>
<evidence type="ECO:0000259" key="10">
    <source>
        <dbReference type="PROSITE" id="PS51779"/>
    </source>
</evidence>
<evidence type="ECO:0000256" key="9">
    <source>
        <dbReference type="SAM" id="MobiDB-lite"/>
    </source>
</evidence>
<gene>
    <name evidence="8" type="primary">ftsQ</name>
    <name evidence="11" type="ORF">RM704_19925</name>
</gene>
<protein>
    <recommendedName>
        <fullName evidence="8">Cell division protein FtsQ</fullName>
    </recommendedName>
</protein>
<dbReference type="InterPro" id="IPR013685">
    <property type="entry name" value="POTRA_FtsQ_type"/>
</dbReference>
<evidence type="ECO:0000313" key="11">
    <source>
        <dbReference type="EMBL" id="MDT0569715.1"/>
    </source>
</evidence>
<comment type="function">
    <text evidence="8">Essential cell division protein.</text>
</comment>
<evidence type="ECO:0000256" key="6">
    <source>
        <dbReference type="ARBA" id="ARBA00023136"/>
    </source>
</evidence>
<dbReference type="InterPro" id="IPR050487">
    <property type="entry name" value="FtsQ_DivIB"/>
</dbReference>